<accession>A0A226EJM0</accession>
<sequence length="123" mass="13226">MRPIATVTGSASMGLRNCTIVRMGWPLRGGTGVWRMGVTIPGGGITARGGSWPTPLFPRTTATGCMGFLGMRRRVRGIGRAGTGRRRSSCASGGCSIMRTRMRAIGLRMFRGVRSIVCLEIFF</sequence>
<dbReference type="AlphaFoldDB" id="A0A226EJM0"/>
<proteinExistence type="predicted"/>
<name>A0A226EJM0_FOLCA</name>
<gene>
    <name evidence="1" type="ORF">Fcan01_06849</name>
</gene>
<organism evidence="1 2">
    <name type="scientific">Folsomia candida</name>
    <name type="common">Springtail</name>
    <dbReference type="NCBI Taxonomy" id="158441"/>
    <lineage>
        <taxon>Eukaryota</taxon>
        <taxon>Metazoa</taxon>
        <taxon>Ecdysozoa</taxon>
        <taxon>Arthropoda</taxon>
        <taxon>Hexapoda</taxon>
        <taxon>Collembola</taxon>
        <taxon>Entomobryomorpha</taxon>
        <taxon>Isotomoidea</taxon>
        <taxon>Isotomidae</taxon>
        <taxon>Proisotominae</taxon>
        <taxon>Folsomia</taxon>
    </lineage>
</organism>
<dbReference type="Proteomes" id="UP000198287">
    <property type="component" value="Unassembled WGS sequence"/>
</dbReference>
<comment type="caution">
    <text evidence="1">The sequence shown here is derived from an EMBL/GenBank/DDBJ whole genome shotgun (WGS) entry which is preliminary data.</text>
</comment>
<keyword evidence="2" id="KW-1185">Reference proteome</keyword>
<evidence type="ECO:0000313" key="1">
    <source>
        <dbReference type="EMBL" id="OXA57903.1"/>
    </source>
</evidence>
<dbReference type="EMBL" id="LNIX01000003">
    <property type="protein sequence ID" value="OXA57903.1"/>
    <property type="molecule type" value="Genomic_DNA"/>
</dbReference>
<evidence type="ECO:0000313" key="2">
    <source>
        <dbReference type="Proteomes" id="UP000198287"/>
    </source>
</evidence>
<protein>
    <submittedName>
        <fullName evidence="1">Uncharacterized protein</fullName>
    </submittedName>
</protein>
<reference evidence="1 2" key="1">
    <citation type="submission" date="2015-12" db="EMBL/GenBank/DDBJ databases">
        <title>The genome of Folsomia candida.</title>
        <authorList>
            <person name="Faddeeva A."/>
            <person name="Derks M.F."/>
            <person name="Anvar Y."/>
            <person name="Smit S."/>
            <person name="Van Straalen N."/>
            <person name="Roelofs D."/>
        </authorList>
    </citation>
    <scope>NUCLEOTIDE SEQUENCE [LARGE SCALE GENOMIC DNA]</scope>
    <source>
        <strain evidence="1 2">VU population</strain>
        <tissue evidence="1">Whole body</tissue>
    </source>
</reference>